<dbReference type="RefSeq" id="WP_132078729.1">
    <property type="nucleotide sequence ID" value="NZ_SLUI01000005.1"/>
</dbReference>
<name>A0A4R1Q6W6_9FIRM</name>
<keyword evidence="2" id="KW-0808">Transferase</keyword>
<dbReference type="GO" id="GO:0016747">
    <property type="term" value="F:acyltransferase activity, transferring groups other than amino-acyl groups"/>
    <property type="evidence" value="ECO:0007669"/>
    <property type="project" value="InterPro"/>
</dbReference>
<dbReference type="InterPro" id="IPR000182">
    <property type="entry name" value="GNAT_dom"/>
</dbReference>
<evidence type="ECO:0000259" key="1">
    <source>
        <dbReference type="PROSITE" id="PS51186"/>
    </source>
</evidence>
<keyword evidence="3" id="KW-1185">Reference proteome</keyword>
<gene>
    <name evidence="2" type="ORF">EV210_105161</name>
</gene>
<proteinExistence type="predicted"/>
<dbReference type="EMBL" id="SLUI01000005">
    <property type="protein sequence ID" value="TCL37727.1"/>
    <property type="molecule type" value="Genomic_DNA"/>
</dbReference>
<dbReference type="InterPro" id="IPR016181">
    <property type="entry name" value="Acyl_CoA_acyltransferase"/>
</dbReference>
<feature type="domain" description="N-acetyltransferase" evidence="1">
    <location>
        <begin position="21"/>
        <end position="167"/>
    </location>
</feature>
<sequence length="171" mass="19884">MDVVFESKRLLFRKIVKSDFQNLCSVLQDKEVMYAWEHAFTDEEVNSWIDKNLERYSNEGYSYFAVIEKDTDHFIGVIGPLIEQTEDGEQIGIGYILNKRYWGKGYAVEGARASLDYAFQYLKADRVIAHIRPSNLPSRKVAEKLGMAIEGEYIKHYKGKEMLHLIYSRGK</sequence>
<evidence type="ECO:0000313" key="3">
    <source>
        <dbReference type="Proteomes" id="UP000295063"/>
    </source>
</evidence>
<dbReference type="InterPro" id="IPR051531">
    <property type="entry name" value="N-acetyltransferase"/>
</dbReference>
<dbReference type="PANTHER" id="PTHR43792:SF1">
    <property type="entry name" value="N-ACETYLTRANSFERASE DOMAIN-CONTAINING PROTEIN"/>
    <property type="match status" value="1"/>
</dbReference>
<comment type="caution">
    <text evidence="2">The sequence shown here is derived from an EMBL/GenBank/DDBJ whole genome shotgun (WGS) entry which is preliminary data.</text>
</comment>
<dbReference type="Pfam" id="PF13302">
    <property type="entry name" value="Acetyltransf_3"/>
    <property type="match status" value="1"/>
</dbReference>
<dbReference type="AlphaFoldDB" id="A0A4R1Q6W6"/>
<organism evidence="2 3">
    <name type="scientific">Anaerospora hongkongensis</name>
    <dbReference type="NCBI Taxonomy" id="244830"/>
    <lineage>
        <taxon>Bacteria</taxon>
        <taxon>Bacillati</taxon>
        <taxon>Bacillota</taxon>
        <taxon>Negativicutes</taxon>
        <taxon>Selenomonadales</taxon>
        <taxon>Sporomusaceae</taxon>
        <taxon>Anaerospora</taxon>
    </lineage>
</organism>
<dbReference type="OrthoDB" id="9798081at2"/>
<dbReference type="PROSITE" id="PS51186">
    <property type="entry name" value="GNAT"/>
    <property type="match status" value="1"/>
</dbReference>
<dbReference type="SUPFAM" id="SSF55729">
    <property type="entry name" value="Acyl-CoA N-acyltransferases (Nat)"/>
    <property type="match status" value="1"/>
</dbReference>
<accession>A0A4R1Q6W6</accession>
<dbReference type="PANTHER" id="PTHR43792">
    <property type="entry name" value="GNAT FAMILY, PUTATIVE (AFU_ORTHOLOGUE AFUA_3G00765)-RELATED-RELATED"/>
    <property type="match status" value="1"/>
</dbReference>
<dbReference type="Proteomes" id="UP000295063">
    <property type="component" value="Unassembled WGS sequence"/>
</dbReference>
<dbReference type="Gene3D" id="3.40.630.30">
    <property type="match status" value="1"/>
</dbReference>
<evidence type="ECO:0000313" key="2">
    <source>
        <dbReference type="EMBL" id="TCL37727.1"/>
    </source>
</evidence>
<reference evidence="2 3" key="1">
    <citation type="submission" date="2019-03" db="EMBL/GenBank/DDBJ databases">
        <title>Genomic Encyclopedia of Type Strains, Phase IV (KMG-IV): sequencing the most valuable type-strain genomes for metagenomic binning, comparative biology and taxonomic classification.</title>
        <authorList>
            <person name="Goeker M."/>
        </authorList>
    </citation>
    <scope>NUCLEOTIDE SEQUENCE [LARGE SCALE GENOMIC DNA]</scope>
    <source>
        <strain evidence="2 3">DSM 15969</strain>
    </source>
</reference>
<protein>
    <submittedName>
        <fullName evidence="2">RimJ/RimL family protein N-acetyltransferase</fullName>
    </submittedName>
</protein>